<proteinExistence type="predicted"/>
<protein>
    <submittedName>
        <fullName evidence="2">Uncharacterized protein</fullName>
    </submittedName>
</protein>
<feature type="non-terminal residue" evidence="2">
    <location>
        <position position="281"/>
    </location>
</feature>
<evidence type="ECO:0000256" key="1">
    <source>
        <dbReference type="SAM" id="MobiDB-lite"/>
    </source>
</evidence>
<name>A0ABN7J7Y9_9BASI</name>
<accession>A0ABN7J7Y9</accession>
<reference evidence="2" key="1">
    <citation type="submission" date="2020-10" db="EMBL/GenBank/DDBJ databases">
        <authorList>
            <person name="Sedaghatjoo S."/>
        </authorList>
    </citation>
    <scope>NUCLEOTIDE SEQUENCE</scope>
    <source>
        <strain evidence="2">AZH3</strain>
    </source>
</reference>
<gene>
    <name evidence="2" type="ORF">JKIAZH3_G6753</name>
</gene>
<evidence type="ECO:0000313" key="3">
    <source>
        <dbReference type="Proteomes" id="UP000836402"/>
    </source>
</evidence>
<sequence length="281" mass="30522">MDHSHNSGRTNRGGRPPSAASHTSERAPHPTISTTPATRPTTADPNALSIIAEVRYMRDGLEARLDGFGERLGAMERWQRGQELAEDERDVNTTPAAAEEQPEPESDSEEIGITNFGMQTPAFVNTRRRDRAPPPHQRIQQSDSQPTPTSRTTVAAQELRASSFVTSTPGGLSPRDRFRLLDGQNRRKVRRTMKKLGLEVPEFMNTPEGASNADHEDDFANSSESPLRSRDTANQDGALHPGVSPSGNTTIAVVPSTDIACASMDSARLSLSDAAFSFSFS</sequence>
<feature type="compositionally biased region" description="Low complexity" evidence="1">
    <location>
        <begin position="30"/>
        <end position="45"/>
    </location>
</feature>
<organism evidence="2 3">
    <name type="scientific">Tilletia caries</name>
    <name type="common">wheat bunt fungus</name>
    <dbReference type="NCBI Taxonomy" id="13290"/>
    <lineage>
        <taxon>Eukaryota</taxon>
        <taxon>Fungi</taxon>
        <taxon>Dikarya</taxon>
        <taxon>Basidiomycota</taxon>
        <taxon>Ustilaginomycotina</taxon>
        <taxon>Exobasidiomycetes</taxon>
        <taxon>Tilletiales</taxon>
        <taxon>Tilletiaceae</taxon>
        <taxon>Tilletia</taxon>
    </lineage>
</organism>
<dbReference type="Proteomes" id="UP000836402">
    <property type="component" value="Unassembled WGS sequence"/>
</dbReference>
<dbReference type="EMBL" id="CAJHJG010006145">
    <property type="protein sequence ID" value="CAD6955053.1"/>
    <property type="molecule type" value="Genomic_DNA"/>
</dbReference>
<feature type="region of interest" description="Disordered" evidence="1">
    <location>
        <begin position="79"/>
        <end position="251"/>
    </location>
</feature>
<feature type="compositionally biased region" description="Polar residues" evidence="1">
    <location>
        <begin position="138"/>
        <end position="155"/>
    </location>
</feature>
<feature type="region of interest" description="Disordered" evidence="1">
    <location>
        <begin position="1"/>
        <end position="45"/>
    </location>
</feature>
<evidence type="ECO:0000313" key="2">
    <source>
        <dbReference type="EMBL" id="CAD6955053.1"/>
    </source>
</evidence>
<feature type="compositionally biased region" description="Acidic residues" evidence="1">
    <location>
        <begin position="100"/>
        <end position="110"/>
    </location>
</feature>
<keyword evidence="3" id="KW-1185">Reference proteome</keyword>
<comment type="caution">
    <text evidence="2">The sequence shown here is derived from an EMBL/GenBank/DDBJ whole genome shotgun (WGS) entry which is preliminary data.</text>
</comment>